<feature type="region of interest" description="Disordered" evidence="7">
    <location>
        <begin position="352"/>
        <end position="578"/>
    </location>
</feature>
<dbReference type="PROSITE" id="PS00518">
    <property type="entry name" value="ZF_RING_1"/>
    <property type="match status" value="1"/>
</dbReference>
<dbReference type="GO" id="GO:0008270">
    <property type="term" value="F:zinc ion binding"/>
    <property type="evidence" value="ECO:0007669"/>
    <property type="project" value="UniProtKB-KW"/>
</dbReference>
<feature type="compositionally biased region" description="Basic and acidic residues" evidence="7">
    <location>
        <begin position="262"/>
        <end position="273"/>
    </location>
</feature>
<keyword evidence="3 6" id="KW-0863">Zinc-finger</keyword>
<feature type="compositionally biased region" description="Basic and acidic residues" evidence="7">
    <location>
        <begin position="568"/>
        <end position="578"/>
    </location>
</feature>
<dbReference type="InterPro" id="IPR001841">
    <property type="entry name" value="Znf_RING"/>
</dbReference>
<feature type="compositionally biased region" description="Basic and acidic residues" evidence="7">
    <location>
        <begin position="401"/>
        <end position="421"/>
    </location>
</feature>
<evidence type="ECO:0000256" key="3">
    <source>
        <dbReference type="ARBA" id="ARBA00022771"/>
    </source>
</evidence>
<dbReference type="CDD" id="cd17082">
    <property type="entry name" value="RAWUL_PCGF2_like"/>
    <property type="match status" value="1"/>
</dbReference>
<evidence type="ECO:0000256" key="6">
    <source>
        <dbReference type="PROSITE-ProRule" id="PRU00175"/>
    </source>
</evidence>
<feature type="region of interest" description="Disordered" evidence="7">
    <location>
        <begin position="666"/>
        <end position="698"/>
    </location>
</feature>
<dbReference type="FunFam" id="3.30.40.10:FF:000122">
    <property type="entry name" value="polycomb group RING finger protein 1"/>
    <property type="match status" value="1"/>
</dbReference>
<dbReference type="PROSITE" id="PS50089">
    <property type="entry name" value="ZF_RING_2"/>
    <property type="match status" value="1"/>
</dbReference>
<accession>A0A8D8YZA6</accession>
<dbReference type="SUPFAM" id="SSF57850">
    <property type="entry name" value="RING/U-box"/>
    <property type="match status" value="1"/>
</dbReference>
<feature type="compositionally biased region" description="Low complexity" evidence="7">
    <location>
        <begin position="277"/>
        <end position="288"/>
    </location>
</feature>
<dbReference type="PANTHER" id="PTHR10825">
    <property type="entry name" value="RING FINGER DOMAIN-CONTAINING, POLYCOMB GROUP COMPONENT"/>
    <property type="match status" value="1"/>
</dbReference>
<feature type="region of interest" description="Disordered" evidence="7">
    <location>
        <begin position="259"/>
        <end position="288"/>
    </location>
</feature>
<dbReference type="EMBL" id="HBUF01575193">
    <property type="protein sequence ID" value="CAG6768082.1"/>
    <property type="molecule type" value="Transcribed_RNA"/>
</dbReference>
<feature type="compositionally biased region" description="Acidic residues" evidence="7">
    <location>
        <begin position="352"/>
        <end position="361"/>
    </location>
</feature>
<name>A0A8D8YZA6_9HEMI</name>
<feature type="region of interest" description="Disordered" evidence="7">
    <location>
        <begin position="815"/>
        <end position="837"/>
    </location>
</feature>
<evidence type="ECO:0000256" key="5">
    <source>
        <dbReference type="ARBA" id="ARBA00023242"/>
    </source>
</evidence>
<feature type="compositionally biased region" description="Acidic residues" evidence="7">
    <location>
        <begin position="368"/>
        <end position="377"/>
    </location>
</feature>
<dbReference type="Gene3D" id="3.30.40.10">
    <property type="entry name" value="Zinc/RING finger domain, C3HC4 (zinc finger)"/>
    <property type="match status" value="1"/>
</dbReference>
<feature type="compositionally biased region" description="Low complexity" evidence="7">
    <location>
        <begin position="527"/>
        <end position="539"/>
    </location>
</feature>
<reference evidence="9" key="1">
    <citation type="submission" date="2021-05" db="EMBL/GenBank/DDBJ databases">
        <authorList>
            <person name="Alioto T."/>
            <person name="Alioto T."/>
            <person name="Gomez Garrido J."/>
        </authorList>
    </citation>
    <scope>NUCLEOTIDE SEQUENCE</scope>
</reference>
<dbReference type="Pfam" id="PF16207">
    <property type="entry name" value="RAWUL"/>
    <property type="match status" value="1"/>
</dbReference>
<feature type="compositionally biased region" description="Polar residues" evidence="7">
    <location>
        <begin position="743"/>
        <end position="756"/>
    </location>
</feature>
<dbReference type="PANTHER" id="PTHR10825:SF29">
    <property type="entry name" value="POLYCOMB GROUP RING FINGER PROTEIN 1"/>
    <property type="match status" value="1"/>
</dbReference>
<dbReference type="GO" id="GO:1990841">
    <property type="term" value="F:promoter-specific chromatin binding"/>
    <property type="evidence" value="ECO:0007669"/>
    <property type="project" value="TreeGrafter"/>
</dbReference>
<dbReference type="InterPro" id="IPR013083">
    <property type="entry name" value="Znf_RING/FYVE/PHD"/>
</dbReference>
<organism evidence="9">
    <name type="scientific">Cacopsylla melanoneura</name>
    <dbReference type="NCBI Taxonomy" id="428564"/>
    <lineage>
        <taxon>Eukaryota</taxon>
        <taxon>Metazoa</taxon>
        <taxon>Ecdysozoa</taxon>
        <taxon>Arthropoda</taxon>
        <taxon>Hexapoda</taxon>
        <taxon>Insecta</taxon>
        <taxon>Pterygota</taxon>
        <taxon>Neoptera</taxon>
        <taxon>Paraneoptera</taxon>
        <taxon>Hemiptera</taxon>
        <taxon>Sternorrhyncha</taxon>
        <taxon>Psylloidea</taxon>
        <taxon>Psyllidae</taxon>
        <taxon>Psyllinae</taxon>
        <taxon>Cacopsylla</taxon>
    </lineage>
</organism>
<dbReference type="GO" id="GO:0035102">
    <property type="term" value="C:PRC1 complex"/>
    <property type="evidence" value="ECO:0007669"/>
    <property type="project" value="TreeGrafter"/>
</dbReference>
<keyword evidence="2" id="KW-0479">Metal-binding</keyword>
<feature type="region of interest" description="Disordered" evidence="7">
    <location>
        <begin position="625"/>
        <end position="650"/>
    </location>
</feature>
<feature type="compositionally biased region" description="Basic and acidic residues" evidence="7">
    <location>
        <begin position="543"/>
        <end position="558"/>
    </location>
</feature>
<dbReference type="EMBL" id="HBUF01401813">
    <property type="protein sequence ID" value="CAG6737100.1"/>
    <property type="molecule type" value="Transcribed_RNA"/>
</dbReference>
<dbReference type="InterPro" id="IPR018957">
    <property type="entry name" value="Znf_C3HC4_RING-type"/>
</dbReference>
<sequence length="963" mass="108944">MVNTITILKYKMRPSGRNDNKLMVREINPHLLCVLCRGYFVEATSIVECLHSFCKSCIVKYIKTSRFCPICDVQLNRQDPLLSLKPDKILQRICYKIVPGLYKSEKLRRKDFSLRHNEAVSSEFSATYNQYFSYEDNISISLEYYDNNSVSLKDNEIKKDAWIGPDKEKTVRKYLQCPAAVTINHLKKIVRLKYGLPTTQRVDILYNDESLEDDFKLMDVAYTFEWSRVEPMRFGYVIFKQYSITVTEPNKVTVVNISSAHQKNDNSPREGKISPKTNPNTNFNNNQITTKDKYYTANAPKRKFENETEDNIVEPVNKICKQIEVSKDINENIDTTKSEKTKDVEMEKVVDFEEEMEEEEDYSKYEQDIEEVTDDDASDKLRISSAASEDDLTEQNSVSPQRKEEDKSETKSHHYYDEEYKPKKKSKKEKRHHHHHHHRHYDRKKPLEATILHSDDTNDLKLKVKLNVSKSGYYSHKKSRSSDSNSSSPKQVPSDDDSNSAKSHKSDQSKSSKERKHYSSTNKSAVSNRSNSQNSQNGDNSGGEEKTSIPPSNKEKLLQMRAVRHKPAGKEPKQTAEERTTLLLAQSSITVSKITASEKIQLEKNKLNLTDSEKPSLEIMLVKGPTPKSLSDLNKPGNVNAGLDLQRVPNGTTNSLLSKINKISSELHSENKSSSAVRRPSAVTTNKTNEEKSAEREAKAKLDYVGALDLSRRPPNMPIVPPPKDPNEKAFEALQNRAWLQKQMNGKRSASNSPSPTGFPKAEGPKSMGNPKPLSHPVTHHTSTGEMKTNLMNQAKKPPVLLNNIQKKPVQPAYVPYNNTNNMRGDKTTIPQPVKIPSTSNIPNKFLINKIIPNISKPNDNVSHVAVRKNGITVDSHCKPGLNQNQAVRHIPNPSALFFRNQSNTVPTVTNNNTIEKKFKSGIPPMPAAIPISALSSIKRIENMAKTFDKGTNGLALKSKPEF</sequence>
<evidence type="ECO:0000313" key="9">
    <source>
        <dbReference type="EMBL" id="CAG6737101.1"/>
    </source>
</evidence>
<dbReference type="EMBL" id="HBUF01198260">
    <property type="protein sequence ID" value="CAG6660934.1"/>
    <property type="molecule type" value="Transcribed_RNA"/>
</dbReference>
<feature type="domain" description="RING-type" evidence="8">
    <location>
        <begin position="33"/>
        <end position="72"/>
    </location>
</feature>
<dbReference type="AlphaFoldDB" id="A0A8D8YZA6"/>
<feature type="compositionally biased region" description="Basic and acidic residues" evidence="7">
    <location>
        <begin position="453"/>
        <end position="462"/>
    </location>
</feature>
<dbReference type="SMART" id="SM00184">
    <property type="entry name" value="RING"/>
    <property type="match status" value="1"/>
</dbReference>
<feature type="region of interest" description="Disordered" evidence="7">
    <location>
        <begin position="743"/>
        <end position="784"/>
    </location>
</feature>
<evidence type="ECO:0000259" key="8">
    <source>
        <dbReference type="PROSITE" id="PS50089"/>
    </source>
</evidence>
<comment type="subcellular location">
    <subcellularLocation>
        <location evidence="1">Nucleus</location>
    </subcellularLocation>
</comment>
<feature type="compositionally biased region" description="Basic and acidic residues" evidence="7">
    <location>
        <begin position="688"/>
        <end position="698"/>
    </location>
</feature>
<evidence type="ECO:0000256" key="2">
    <source>
        <dbReference type="ARBA" id="ARBA00022723"/>
    </source>
</evidence>
<feature type="compositionally biased region" description="Basic residues" evidence="7">
    <location>
        <begin position="422"/>
        <end position="443"/>
    </location>
</feature>
<evidence type="ECO:0000256" key="7">
    <source>
        <dbReference type="SAM" id="MobiDB-lite"/>
    </source>
</evidence>
<dbReference type="GO" id="GO:0000122">
    <property type="term" value="P:negative regulation of transcription by RNA polymerase II"/>
    <property type="evidence" value="ECO:0007669"/>
    <property type="project" value="TreeGrafter"/>
</dbReference>
<keyword evidence="4" id="KW-0862">Zinc</keyword>
<dbReference type="EMBL" id="HBUF01401814">
    <property type="protein sequence ID" value="CAG6737101.1"/>
    <property type="molecule type" value="Transcribed_RNA"/>
</dbReference>
<keyword evidence="5" id="KW-0539">Nucleus</keyword>
<dbReference type="InterPro" id="IPR017907">
    <property type="entry name" value="Znf_RING_CS"/>
</dbReference>
<dbReference type="Gene3D" id="3.10.20.90">
    <property type="entry name" value="Phosphatidylinositol 3-kinase Catalytic Subunit, Chain A, domain 1"/>
    <property type="match status" value="1"/>
</dbReference>
<evidence type="ECO:0000256" key="4">
    <source>
        <dbReference type="ARBA" id="ARBA00022833"/>
    </source>
</evidence>
<dbReference type="EMBL" id="HBUF01575192">
    <property type="protein sequence ID" value="CAG6768081.1"/>
    <property type="molecule type" value="Transcribed_RNA"/>
</dbReference>
<dbReference type="Pfam" id="PF00097">
    <property type="entry name" value="zf-C3HC4"/>
    <property type="match status" value="1"/>
</dbReference>
<proteinExistence type="predicted"/>
<protein>
    <submittedName>
        <fullName evidence="9">Polycomb complex protein BMI-1-B</fullName>
    </submittedName>
</protein>
<dbReference type="InterPro" id="IPR032443">
    <property type="entry name" value="RAWUL"/>
</dbReference>
<evidence type="ECO:0000256" key="1">
    <source>
        <dbReference type="ARBA" id="ARBA00004123"/>
    </source>
</evidence>